<dbReference type="InterPro" id="IPR011990">
    <property type="entry name" value="TPR-like_helical_dom_sf"/>
</dbReference>
<evidence type="ECO:0008006" key="5">
    <source>
        <dbReference type="Google" id="ProtNLM"/>
    </source>
</evidence>
<dbReference type="Proteomes" id="UP000654075">
    <property type="component" value="Unassembled WGS sequence"/>
</dbReference>
<evidence type="ECO:0000313" key="4">
    <source>
        <dbReference type="Proteomes" id="UP000654075"/>
    </source>
</evidence>
<dbReference type="EMBL" id="CAJNNV010024819">
    <property type="protein sequence ID" value="CAE8610672.1"/>
    <property type="molecule type" value="Genomic_DNA"/>
</dbReference>
<dbReference type="SUPFAM" id="SSF48452">
    <property type="entry name" value="TPR-like"/>
    <property type="match status" value="1"/>
</dbReference>
<dbReference type="GO" id="GO:0005829">
    <property type="term" value="C:cytosol"/>
    <property type="evidence" value="ECO:0007669"/>
    <property type="project" value="TreeGrafter"/>
</dbReference>
<dbReference type="OrthoDB" id="5829758at2759"/>
<evidence type="ECO:0000313" key="3">
    <source>
        <dbReference type="EMBL" id="CAE8725148.1"/>
    </source>
</evidence>
<dbReference type="GO" id="GO:0005740">
    <property type="term" value="C:mitochondrial envelope"/>
    <property type="evidence" value="ECO:0007669"/>
    <property type="project" value="TreeGrafter"/>
</dbReference>
<sequence>MLRGKDLEQLLAGEGDLPATAESTEPVAESTGAPSKSAPAVDQAQVVLLCNGAVSNLQLGRSSAGGPRIGDGCSMAYRLAEHEPLSEAVLGGPSLPWALEVTARRMQVGDIMQVVASGEYALADDEEVKAPGVANEPEKRWRFELATASGQAHDKFKLSVDERIALASELKERGSAMLRKGRLLRAVDYYQRGSSLMDVLEAEDLGLPGNKNPKAVASNTRIRECQQPILLNWALVLMKRNLWKEAEDKCTEVLLDIDKGCVKALFRRGQCRVQLSSLEEARKDLLAARDLDSSVAGDVEKELAKLQRQQKVLDREDRSWAKKALGKGLDDARSTLGHFLPPGQSGSDSSTAAESGALVLQDDDNEGIDCRVTDSSKTRVNPTSATEALAADAHPLMAALKAQERTADAGGVDDLTYCRQRELIYNQFLSPKGALDD</sequence>
<keyword evidence="4" id="KW-1185">Reference proteome</keyword>
<feature type="region of interest" description="Disordered" evidence="1">
    <location>
        <begin position="11"/>
        <end position="39"/>
    </location>
</feature>
<dbReference type="GO" id="GO:0012505">
    <property type="term" value="C:endomembrane system"/>
    <property type="evidence" value="ECO:0007669"/>
    <property type="project" value="TreeGrafter"/>
</dbReference>
<dbReference type="Gene3D" id="1.25.40.10">
    <property type="entry name" value="Tetratricopeptide repeat domain"/>
    <property type="match status" value="1"/>
</dbReference>
<proteinExistence type="predicted"/>
<protein>
    <recommendedName>
        <fullName evidence="5">Peptidylprolyl isomerase</fullName>
    </recommendedName>
</protein>
<dbReference type="Proteomes" id="UP000626109">
    <property type="component" value="Unassembled WGS sequence"/>
</dbReference>
<dbReference type="AlphaFoldDB" id="A0A813F847"/>
<reference evidence="2" key="1">
    <citation type="submission" date="2021-02" db="EMBL/GenBank/DDBJ databases">
        <authorList>
            <person name="Dougan E. K."/>
            <person name="Rhodes N."/>
            <person name="Thang M."/>
            <person name="Chan C."/>
        </authorList>
    </citation>
    <scope>NUCLEOTIDE SEQUENCE</scope>
</reference>
<dbReference type="InterPro" id="IPR050754">
    <property type="entry name" value="FKBP4/5/8-like"/>
</dbReference>
<dbReference type="PANTHER" id="PTHR46512:SF1">
    <property type="entry name" value="PEPTIDYLPROLYL ISOMERASE"/>
    <property type="match status" value="1"/>
</dbReference>
<dbReference type="GO" id="GO:0044183">
    <property type="term" value="F:protein folding chaperone"/>
    <property type="evidence" value="ECO:0007669"/>
    <property type="project" value="TreeGrafter"/>
</dbReference>
<accession>A0A813F847</accession>
<evidence type="ECO:0000256" key="1">
    <source>
        <dbReference type="SAM" id="MobiDB-lite"/>
    </source>
</evidence>
<dbReference type="EMBL" id="CAJNNW010035003">
    <property type="protein sequence ID" value="CAE8725148.1"/>
    <property type="molecule type" value="Genomic_DNA"/>
</dbReference>
<dbReference type="GO" id="GO:0016020">
    <property type="term" value="C:membrane"/>
    <property type="evidence" value="ECO:0007669"/>
    <property type="project" value="TreeGrafter"/>
</dbReference>
<evidence type="ECO:0000313" key="2">
    <source>
        <dbReference type="EMBL" id="CAE8610672.1"/>
    </source>
</evidence>
<name>A0A813F847_POLGL</name>
<gene>
    <name evidence="2" type="ORF">PGLA1383_LOCUS28484</name>
    <name evidence="3" type="ORF">PGLA2088_LOCUS43999</name>
</gene>
<comment type="caution">
    <text evidence="2">The sequence shown here is derived from an EMBL/GenBank/DDBJ whole genome shotgun (WGS) entry which is preliminary data.</text>
</comment>
<dbReference type="PANTHER" id="PTHR46512">
    <property type="entry name" value="PEPTIDYLPROLYL ISOMERASE"/>
    <property type="match status" value="1"/>
</dbReference>
<organism evidence="2 4">
    <name type="scientific">Polarella glacialis</name>
    <name type="common">Dinoflagellate</name>
    <dbReference type="NCBI Taxonomy" id="89957"/>
    <lineage>
        <taxon>Eukaryota</taxon>
        <taxon>Sar</taxon>
        <taxon>Alveolata</taxon>
        <taxon>Dinophyceae</taxon>
        <taxon>Suessiales</taxon>
        <taxon>Suessiaceae</taxon>
        <taxon>Polarella</taxon>
    </lineage>
</organism>